<dbReference type="Proteomes" id="UP001222182">
    <property type="component" value="Chromosome"/>
</dbReference>
<dbReference type="SUPFAM" id="SSF88659">
    <property type="entry name" value="Sigma3 and sigma4 domains of RNA polymerase sigma factors"/>
    <property type="match status" value="1"/>
</dbReference>
<dbReference type="EMBL" id="CP119528">
    <property type="protein sequence ID" value="WER41796.1"/>
    <property type="molecule type" value="Genomic_DNA"/>
</dbReference>
<reference evidence="4 8" key="4">
    <citation type="submission" date="2023-03" db="EMBL/GenBank/DDBJ databases">
        <title>Complete genome sequence of an Enterococcus faecalis urinary isolate.</title>
        <authorList>
            <person name="Brauer A.L."/>
            <person name="Armbruster C.E."/>
        </authorList>
    </citation>
    <scope>NUCLEOTIDE SEQUENCE [LARGE SCALE GENOMIC DNA]</scope>
    <source>
        <strain evidence="4 8">3143</strain>
    </source>
</reference>
<evidence type="ECO:0000313" key="8">
    <source>
        <dbReference type="Proteomes" id="UP001222182"/>
    </source>
</evidence>
<evidence type="ECO:0000313" key="6">
    <source>
        <dbReference type="Proteomes" id="UP000254396"/>
    </source>
</evidence>
<evidence type="ECO:0000313" key="2">
    <source>
        <dbReference type="EMBL" id="STP65413.1"/>
    </source>
</evidence>
<reference evidence="2 6" key="2">
    <citation type="submission" date="2018-06" db="EMBL/GenBank/DDBJ databases">
        <authorList>
            <consortium name="Pathogen Informatics"/>
            <person name="Doyle S."/>
        </authorList>
    </citation>
    <scope>NUCLEOTIDE SEQUENCE [LARGE SCALE GENOMIC DNA]</scope>
    <source>
        <strain evidence="2 6">NCTC13379</strain>
    </source>
</reference>
<evidence type="ECO:0000313" key="7">
    <source>
        <dbReference type="Proteomes" id="UP001221642"/>
    </source>
</evidence>
<dbReference type="InterPro" id="IPR036388">
    <property type="entry name" value="WH-like_DNA-bd_sf"/>
</dbReference>
<evidence type="ECO:0000313" key="4">
    <source>
        <dbReference type="EMBL" id="WER41796.1"/>
    </source>
</evidence>
<name>A0A855UFK3_ENTFL</name>
<reference evidence="3 7" key="3">
    <citation type="submission" date="2023-02" db="EMBL/GenBank/DDBJ databases">
        <title>Results of the 2020 Genomic Proficiency Test for the network of European Union Reference Laboratory for Antimicrobial Resistance assessing whole genome sequencing capacities.</title>
        <authorList>
            <person name="Hoffmann M."/>
            <person name="Luo Y."/>
            <person name="Sorensen L.H."/>
            <person name="Pedersen S.K."/>
            <person name="Hendriksen R.S."/>
        </authorList>
    </citation>
    <scope>NUCLEOTIDE SEQUENCE [LARGE SCALE GENOMIC DNA]</scope>
    <source>
        <strain evidence="3 7">GENOMIC22-006</strain>
    </source>
</reference>
<organism evidence="1 5">
    <name type="scientific">Enterococcus faecalis</name>
    <name type="common">Streptococcus faecalis</name>
    <dbReference type="NCBI Taxonomy" id="1351"/>
    <lineage>
        <taxon>Bacteria</taxon>
        <taxon>Bacillati</taxon>
        <taxon>Bacillota</taxon>
        <taxon>Bacilli</taxon>
        <taxon>Lactobacillales</taxon>
        <taxon>Enterococcaceae</taxon>
        <taxon>Enterococcus</taxon>
    </lineage>
</organism>
<accession>A0A855UFK3</accession>
<dbReference type="Proteomes" id="UP000244140">
    <property type="component" value="Unassembled WGS sequence"/>
</dbReference>
<dbReference type="EMBL" id="PZZH01000001">
    <property type="protein sequence ID" value="PTN78305.1"/>
    <property type="molecule type" value="Genomic_DNA"/>
</dbReference>
<dbReference type="EMBL" id="CP119159">
    <property type="protein sequence ID" value="WEH23684.1"/>
    <property type="molecule type" value="Genomic_DNA"/>
</dbReference>
<evidence type="ECO:0000313" key="3">
    <source>
        <dbReference type="EMBL" id="WEH23684.1"/>
    </source>
</evidence>
<dbReference type="InterPro" id="IPR013324">
    <property type="entry name" value="RNA_pol_sigma_r3/r4-like"/>
</dbReference>
<proteinExistence type="predicted"/>
<dbReference type="Proteomes" id="UP001221642">
    <property type="component" value="Chromosome"/>
</dbReference>
<reference evidence="1 5" key="1">
    <citation type="submission" date="2018-04" db="EMBL/GenBank/DDBJ databases">
        <authorList>
            <person name="Van Tyne D."/>
        </authorList>
    </citation>
    <scope>NUCLEOTIDE SEQUENCE [LARGE SCALE GENOMIC DNA]</scope>
    <source>
        <strain evidence="1 5">B2535</strain>
    </source>
</reference>
<protein>
    <submittedName>
        <fullName evidence="2">RNA polymerase sigma factor, sigma-70 family</fullName>
    </submittedName>
    <submittedName>
        <fullName evidence="1">Sigma-70 family RNA polymerase sigma factor</fullName>
    </submittedName>
</protein>
<evidence type="ECO:0000313" key="1">
    <source>
        <dbReference type="EMBL" id="PTN78305.1"/>
    </source>
</evidence>
<evidence type="ECO:0000313" key="5">
    <source>
        <dbReference type="Proteomes" id="UP000244140"/>
    </source>
</evidence>
<dbReference type="EMBL" id="UGIX01000001">
    <property type="protein sequence ID" value="STP65413.1"/>
    <property type="molecule type" value="Genomic_DNA"/>
</dbReference>
<dbReference type="AlphaFoldDB" id="A0A855UFK3"/>
<sequence>MKQNFDVTKYDAQIINYIKKTVHNTAINYFVKNSRIEEAEVISGQKFLDFLIEDKTFFVKEMIRVETDNLSFEFDNLDLATEFEKLNREEKSFLMRKYILGYSDYEISIQLSLSRQGVTKKRQRILKKIRERLLR</sequence>
<dbReference type="Proteomes" id="UP000254396">
    <property type="component" value="Unassembled WGS sequence"/>
</dbReference>
<dbReference type="Gene3D" id="1.10.10.10">
    <property type="entry name" value="Winged helix-like DNA-binding domain superfamily/Winged helix DNA-binding domain"/>
    <property type="match status" value="1"/>
</dbReference>
<gene>
    <name evidence="1" type="ORF">DAI13_11290</name>
    <name evidence="2" type="ORF">NCTC13379_01602</name>
    <name evidence="4" type="ORF">P0083_10710</name>
    <name evidence="3" type="ORF">P0D81_06575</name>
</gene>